<dbReference type="EMBL" id="HBUF01067687">
    <property type="protein sequence ID" value="CAG6628251.1"/>
    <property type="molecule type" value="Transcribed_RNA"/>
</dbReference>
<dbReference type="EMBL" id="HBUF01232287">
    <property type="protein sequence ID" value="CAG6673862.1"/>
    <property type="molecule type" value="Transcribed_RNA"/>
</dbReference>
<accession>A0A8D9EHP3</accession>
<evidence type="ECO:0000313" key="1">
    <source>
        <dbReference type="EMBL" id="CAG6752954.1"/>
    </source>
</evidence>
<sequence length="115" mass="13084">MLTIPQNHFHVLIGNVNFQIIFPRGPERTVWTKEGSVRALGRRTVILEVTRQMFLLTEVNIARRTLVVRAPVVLRSVLGQLFQLQNGRLVVQNRAQNGRVRPVLGQNVVIEIAQI</sequence>
<organism evidence="1">
    <name type="scientific">Cacopsylla melanoneura</name>
    <dbReference type="NCBI Taxonomy" id="428564"/>
    <lineage>
        <taxon>Eukaryota</taxon>
        <taxon>Metazoa</taxon>
        <taxon>Ecdysozoa</taxon>
        <taxon>Arthropoda</taxon>
        <taxon>Hexapoda</taxon>
        <taxon>Insecta</taxon>
        <taxon>Pterygota</taxon>
        <taxon>Neoptera</taxon>
        <taxon>Paraneoptera</taxon>
        <taxon>Hemiptera</taxon>
        <taxon>Sternorrhyncha</taxon>
        <taxon>Psylloidea</taxon>
        <taxon>Psyllidae</taxon>
        <taxon>Psyllinae</taxon>
        <taxon>Cacopsylla</taxon>
    </lineage>
</organism>
<reference evidence="1" key="1">
    <citation type="submission" date="2021-05" db="EMBL/GenBank/DDBJ databases">
        <authorList>
            <person name="Alioto T."/>
            <person name="Alioto T."/>
            <person name="Gomez Garrido J."/>
        </authorList>
    </citation>
    <scope>NUCLEOTIDE SEQUENCE</scope>
</reference>
<dbReference type="AlphaFoldDB" id="A0A8D9EHP3"/>
<dbReference type="EMBL" id="HBUF01534803">
    <property type="protein sequence ID" value="CAG6752954.1"/>
    <property type="molecule type" value="Transcribed_RNA"/>
</dbReference>
<proteinExistence type="predicted"/>
<name>A0A8D9EHP3_9HEMI</name>
<dbReference type="EMBL" id="HBUF01410027">
    <property type="protein sequence ID" value="CAG6738866.1"/>
    <property type="molecule type" value="Transcribed_RNA"/>
</dbReference>
<dbReference type="EMBL" id="HBUF01534802">
    <property type="protein sequence ID" value="CAG6752952.1"/>
    <property type="molecule type" value="Transcribed_RNA"/>
</dbReference>
<dbReference type="EMBL" id="HBUF01067688">
    <property type="protein sequence ID" value="CAG6628252.1"/>
    <property type="molecule type" value="Transcribed_RNA"/>
</dbReference>
<protein>
    <submittedName>
        <fullName evidence="1">Uncharacterized protein</fullName>
    </submittedName>
</protein>
<dbReference type="EMBL" id="HBUF01410028">
    <property type="protein sequence ID" value="CAG6738868.1"/>
    <property type="molecule type" value="Transcribed_RNA"/>
</dbReference>